<keyword evidence="3" id="KW-1185">Reference proteome</keyword>
<feature type="region of interest" description="Disordered" evidence="1">
    <location>
        <begin position="188"/>
        <end position="209"/>
    </location>
</feature>
<dbReference type="Proteomes" id="UP000622797">
    <property type="component" value="Unassembled WGS sequence"/>
</dbReference>
<comment type="caution">
    <text evidence="2">The sequence shown here is derived from an EMBL/GenBank/DDBJ whole genome shotgun (WGS) entry which is preliminary data.</text>
</comment>
<feature type="region of interest" description="Disordered" evidence="1">
    <location>
        <begin position="85"/>
        <end position="143"/>
    </location>
</feature>
<sequence>MGARRPKPEADYKRQALAKRGNTVRKGTFHLGTDCETRAVFLLQDPFSMEWSGVHHAPPGMPSPDWNEVSKVACVRSEQVIENGELVKQTTRGKRKAALPAKGKPPKVQKSKPASASAQPRRRLLRRQNPVPHSKASSRGRESVAEVITVAGEVAFSCSPPGAIYGHQNLPSPARTADVDARAEDVGHRTPETEQRQHTLHGSVVSPLSSAASSPCLSTTVATDEAVCMHPQADPPQEYDPSFHTEEGQFDWLFTSRAWDDQFLSEDHGFGNVLSELDILANNNSSYDQEHEPHSDTVGPGCRDVTISVRPSHDSDVTETLSAHQHSGGHILPNVLPIRERTHVATRVDSPQKVIQPRPRRSSLGAVLAILQKTIDDFSVRQSRASPGLKECYEQPNDIRVAAVL</sequence>
<dbReference type="EMBL" id="JABEXW010000099">
    <property type="protein sequence ID" value="KAF4971250.1"/>
    <property type="molecule type" value="Genomic_DNA"/>
</dbReference>
<reference evidence="2" key="1">
    <citation type="journal article" date="2020" name="BMC Genomics">
        <title>Correction to: Identification and distribution of gene clusters required for synthesis of sphingolipid metabolism inhibitors in diverse species of the filamentous fungus Fusarium.</title>
        <authorList>
            <person name="Kim H.S."/>
            <person name="Lohmar J.M."/>
            <person name="Busman M."/>
            <person name="Brown D.W."/>
            <person name="Naumann T.A."/>
            <person name="Divon H.H."/>
            <person name="Lysoe E."/>
            <person name="Uhlig S."/>
            <person name="Proctor R.H."/>
        </authorList>
    </citation>
    <scope>NUCLEOTIDE SEQUENCE</scope>
    <source>
        <strain evidence="2">NRRL 20472</strain>
    </source>
</reference>
<organism evidence="2 3">
    <name type="scientific">Fusarium sarcochroum</name>
    <dbReference type="NCBI Taxonomy" id="1208366"/>
    <lineage>
        <taxon>Eukaryota</taxon>
        <taxon>Fungi</taxon>
        <taxon>Dikarya</taxon>
        <taxon>Ascomycota</taxon>
        <taxon>Pezizomycotina</taxon>
        <taxon>Sordariomycetes</taxon>
        <taxon>Hypocreomycetidae</taxon>
        <taxon>Hypocreales</taxon>
        <taxon>Nectriaceae</taxon>
        <taxon>Fusarium</taxon>
        <taxon>Fusarium lateritium species complex</taxon>
    </lineage>
</organism>
<feature type="compositionally biased region" description="Basic and acidic residues" evidence="1">
    <location>
        <begin position="1"/>
        <end position="14"/>
    </location>
</feature>
<reference evidence="2" key="2">
    <citation type="submission" date="2020-05" db="EMBL/GenBank/DDBJ databases">
        <authorList>
            <person name="Kim H.-S."/>
            <person name="Proctor R.H."/>
            <person name="Brown D.W."/>
        </authorList>
    </citation>
    <scope>NUCLEOTIDE SEQUENCE</scope>
    <source>
        <strain evidence="2">NRRL 20472</strain>
    </source>
</reference>
<protein>
    <submittedName>
        <fullName evidence="2">Uncharacterized protein</fullName>
    </submittedName>
</protein>
<evidence type="ECO:0000313" key="3">
    <source>
        <dbReference type="Proteomes" id="UP000622797"/>
    </source>
</evidence>
<name>A0A8H4U7K8_9HYPO</name>
<gene>
    <name evidence="2" type="ORF">FSARC_1872</name>
</gene>
<accession>A0A8H4U7K8</accession>
<evidence type="ECO:0000256" key="1">
    <source>
        <dbReference type="SAM" id="MobiDB-lite"/>
    </source>
</evidence>
<dbReference type="OrthoDB" id="5070671at2759"/>
<dbReference type="AlphaFoldDB" id="A0A8H4U7K8"/>
<evidence type="ECO:0000313" key="2">
    <source>
        <dbReference type="EMBL" id="KAF4971250.1"/>
    </source>
</evidence>
<feature type="region of interest" description="Disordered" evidence="1">
    <location>
        <begin position="1"/>
        <end position="21"/>
    </location>
</feature>
<proteinExistence type="predicted"/>
<feature type="compositionally biased region" description="Basic and acidic residues" evidence="1">
    <location>
        <begin position="188"/>
        <end position="197"/>
    </location>
</feature>